<keyword evidence="3" id="KW-1185">Reference proteome</keyword>
<protein>
    <submittedName>
        <fullName evidence="2">Uncharacterized protein</fullName>
    </submittedName>
</protein>
<organism evidence="2 3">
    <name type="scientific">Burkholderia theae</name>
    <dbReference type="NCBI Taxonomy" id="3143496"/>
    <lineage>
        <taxon>Bacteria</taxon>
        <taxon>Pseudomonadati</taxon>
        <taxon>Pseudomonadota</taxon>
        <taxon>Betaproteobacteria</taxon>
        <taxon>Burkholderiales</taxon>
        <taxon>Burkholderiaceae</taxon>
        <taxon>Burkholderia</taxon>
    </lineage>
</organism>
<sequence>MKSASPSLERCFANGNKNGNRNENSRAQFMAGLLQNIVPNNGESIHSKLVHQSISVLLDEAPDENIQLTAKYLKS</sequence>
<evidence type="ECO:0000313" key="3">
    <source>
        <dbReference type="Proteomes" id="UP001466933"/>
    </source>
</evidence>
<accession>A0ABU9WF73</accession>
<proteinExistence type="predicted"/>
<feature type="region of interest" description="Disordered" evidence="1">
    <location>
        <begin position="1"/>
        <end position="23"/>
    </location>
</feature>
<dbReference type="Proteomes" id="UP001466933">
    <property type="component" value="Unassembled WGS sequence"/>
</dbReference>
<comment type="caution">
    <text evidence="2">The sequence shown here is derived from an EMBL/GenBank/DDBJ whole genome shotgun (WGS) entry which is preliminary data.</text>
</comment>
<reference evidence="2 3" key="1">
    <citation type="submission" date="2024-05" db="EMBL/GenBank/DDBJ databases">
        <title>Burkholderia sp. Nov. a novel bacteria isolated from rhizosphere soil of Camellia sinensis.</title>
        <authorList>
            <person name="Dong Y."/>
        </authorList>
    </citation>
    <scope>NUCLEOTIDE SEQUENCE [LARGE SCALE GENOMIC DNA]</scope>
    <source>
        <strain evidence="2 3">GS2Y</strain>
    </source>
</reference>
<dbReference type="EMBL" id="JBCPYA010000003">
    <property type="protein sequence ID" value="MEN2470504.1"/>
    <property type="molecule type" value="Genomic_DNA"/>
</dbReference>
<dbReference type="RefSeq" id="WP_343491969.1">
    <property type="nucleotide sequence ID" value="NZ_JBCPYA010000003.1"/>
</dbReference>
<evidence type="ECO:0000256" key="1">
    <source>
        <dbReference type="SAM" id="MobiDB-lite"/>
    </source>
</evidence>
<name>A0ABU9WF73_9BURK</name>
<gene>
    <name evidence="2" type="ORF">VOI36_11400</name>
</gene>
<evidence type="ECO:0000313" key="2">
    <source>
        <dbReference type="EMBL" id="MEN2470504.1"/>
    </source>
</evidence>